<feature type="compositionally biased region" description="Pro residues" evidence="1">
    <location>
        <begin position="26"/>
        <end position="40"/>
    </location>
</feature>
<evidence type="ECO:0000256" key="1">
    <source>
        <dbReference type="SAM" id="MobiDB-lite"/>
    </source>
</evidence>
<protein>
    <submittedName>
        <fullName evidence="2">Uncharacterized protein</fullName>
    </submittedName>
</protein>
<dbReference type="Proteomes" id="UP000266723">
    <property type="component" value="Unassembled WGS sequence"/>
</dbReference>
<reference evidence="2 3" key="1">
    <citation type="journal article" date="2020" name="BMC Genomics">
        <title>Intraspecific diversification of the crop wild relative Brassica cretica Lam. using demographic model selection.</title>
        <authorList>
            <person name="Kioukis A."/>
            <person name="Michalopoulou V.A."/>
            <person name="Briers L."/>
            <person name="Pirintsos S."/>
            <person name="Studholme D.J."/>
            <person name="Pavlidis P."/>
            <person name="Sarris P.F."/>
        </authorList>
    </citation>
    <scope>NUCLEOTIDE SEQUENCE [LARGE SCALE GENOMIC DNA]</scope>
    <source>
        <strain evidence="3">cv. PFS-1207/04</strain>
    </source>
</reference>
<name>A0ABQ7D046_BRACR</name>
<gene>
    <name evidence="2" type="ORF">DY000_02012058</name>
</gene>
<feature type="compositionally biased region" description="Polar residues" evidence="1">
    <location>
        <begin position="12"/>
        <end position="22"/>
    </location>
</feature>
<keyword evidence="3" id="KW-1185">Reference proteome</keyword>
<comment type="caution">
    <text evidence="2">The sequence shown here is derived from an EMBL/GenBank/DDBJ whole genome shotgun (WGS) entry which is preliminary data.</text>
</comment>
<proteinExistence type="predicted"/>
<sequence>MQNRWVLPSRASAVQPSSSTSGDALLPPPFPPDPPDPSSPLSPHLFPPLASTPPPSSSEIRRSRLSNSPLDTVMAQALDSSPALAISETTTQFGSLAGIYSYYSCYRKP</sequence>
<organism evidence="2 3">
    <name type="scientific">Brassica cretica</name>
    <name type="common">Mustard</name>
    <dbReference type="NCBI Taxonomy" id="69181"/>
    <lineage>
        <taxon>Eukaryota</taxon>
        <taxon>Viridiplantae</taxon>
        <taxon>Streptophyta</taxon>
        <taxon>Embryophyta</taxon>
        <taxon>Tracheophyta</taxon>
        <taxon>Spermatophyta</taxon>
        <taxon>Magnoliopsida</taxon>
        <taxon>eudicotyledons</taxon>
        <taxon>Gunneridae</taxon>
        <taxon>Pentapetalae</taxon>
        <taxon>rosids</taxon>
        <taxon>malvids</taxon>
        <taxon>Brassicales</taxon>
        <taxon>Brassicaceae</taxon>
        <taxon>Brassiceae</taxon>
        <taxon>Brassica</taxon>
    </lineage>
</organism>
<dbReference type="EMBL" id="QGKV02000759">
    <property type="protein sequence ID" value="KAF3565796.1"/>
    <property type="molecule type" value="Genomic_DNA"/>
</dbReference>
<feature type="region of interest" description="Disordered" evidence="1">
    <location>
        <begin position="1"/>
        <end position="68"/>
    </location>
</feature>
<evidence type="ECO:0000313" key="3">
    <source>
        <dbReference type="Proteomes" id="UP000266723"/>
    </source>
</evidence>
<accession>A0ABQ7D046</accession>
<evidence type="ECO:0000313" key="2">
    <source>
        <dbReference type="EMBL" id="KAF3565796.1"/>
    </source>
</evidence>